<keyword evidence="7" id="KW-1185">Reference proteome</keyword>
<sequence>MSELTAIKKPKLLLYVFTTAFSHVQFAFTIGEWLVNDGFEVHVIVQKMLPGDTCDVPKCFAKTYNIEASGKIAPDFMTQLAAGANNLITCGFHAESTEVKCDMWRNFVESADFEELKRENYEIVVGEYLSTVSITAFLDIGIKKFINITALPFNSMLASSIGLPTQSSYVPFMDECMPCGDDMGFWERAWNFYTNVYAEWYLLPKWEKVEDKILRKMGYSDPKVARMNAKKCIDLRVFNSNLLLDYPRPTASNILHVGGSMTKQPEKLTGDIAAVFKKPSDGVILISFGTIAESSDFPKAFRPSVLATMKALPTYEFIFRVGNVDDHPEFKELPNVTMVKWMDQVSILAHPKTKLFYTHCGLNSLNESLSFGVPLVATPIFGDQHYNASLLRKKNVGIVVDLLTITPAKLISAFKTVLADAEYAKEAKQIAQKTKDLPIQPKETFLRWVNYISKHGASKDFALKSVTMPYAQLHSIDVIFVLVVAFVAFISLSIVLLSNFLNVLF</sequence>
<accession>A0A7E5A0B5</accession>
<dbReference type="Pfam" id="PF00201">
    <property type="entry name" value="UDPGT"/>
    <property type="match status" value="1"/>
</dbReference>
<feature type="transmembrane region" description="Helical" evidence="6">
    <location>
        <begin position="478"/>
        <end position="501"/>
    </location>
</feature>
<evidence type="ECO:0000256" key="1">
    <source>
        <dbReference type="ARBA" id="ARBA00009995"/>
    </source>
</evidence>
<keyword evidence="4" id="KW-0808">Transferase</keyword>
<evidence type="ECO:0000256" key="3">
    <source>
        <dbReference type="ARBA" id="ARBA00022676"/>
    </source>
</evidence>
<reference evidence="7" key="1">
    <citation type="journal article" date="2013" name="Genetics">
        <title>The draft genome and transcriptome of Panagrellus redivivus are shaped by the harsh demands of a free-living lifestyle.</title>
        <authorList>
            <person name="Srinivasan J."/>
            <person name="Dillman A.R."/>
            <person name="Macchietto M.G."/>
            <person name="Heikkinen L."/>
            <person name="Lakso M."/>
            <person name="Fracchia K.M."/>
            <person name="Antoshechkin I."/>
            <person name="Mortazavi A."/>
            <person name="Wong G."/>
            <person name="Sternberg P.W."/>
        </authorList>
    </citation>
    <scope>NUCLEOTIDE SEQUENCE [LARGE SCALE GENOMIC DNA]</scope>
    <source>
        <strain evidence="7">MT8872</strain>
    </source>
</reference>
<evidence type="ECO:0000256" key="6">
    <source>
        <dbReference type="SAM" id="Phobius"/>
    </source>
</evidence>
<dbReference type="EC" id="2.4.1.17" evidence="2"/>
<evidence type="ECO:0000256" key="4">
    <source>
        <dbReference type="ARBA" id="ARBA00022679"/>
    </source>
</evidence>
<proteinExistence type="inferred from homology"/>
<keyword evidence="6" id="KW-0812">Transmembrane</keyword>
<dbReference type="FunFam" id="3.40.50.2000:FF:000021">
    <property type="entry name" value="UDP-glucuronosyltransferase"/>
    <property type="match status" value="1"/>
</dbReference>
<dbReference type="WBParaSite" id="Pan_g6998.t1">
    <property type="protein sequence ID" value="Pan_g6998.t1"/>
    <property type="gene ID" value="Pan_g6998"/>
</dbReference>
<feature type="transmembrane region" description="Helical" evidence="6">
    <location>
        <begin position="12"/>
        <end position="35"/>
    </location>
</feature>
<comment type="similarity">
    <text evidence="1">Belongs to the UDP-glycosyltransferase family.</text>
</comment>
<evidence type="ECO:0000256" key="2">
    <source>
        <dbReference type="ARBA" id="ARBA00012544"/>
    </source>
</evidence>
<evidence type="ECO:0000313" key="7">
    <source>
        <dbReference type="Proteomes" id="UP000492821"/>
    </source>
</evidence>
<dbReference type="InterPro" id="IPR002213">
    <property type="entry name" value="UDP_glucos_trans"/>
</dbReference>
<comment type="catalytic activity">
    <reaction evidence="5">
        <text>glucuronate acceptor + UDP-alpha-D-glucuronate = acceptor beta-D-glucuronoside + UDP + H(+)</text>
        <dbReference type="Rhea" id="RHEA:21032"/>
        <dbReference type="ChEBI" id="CHEBI:15378"/>
        <dbReference type="ChEBI" id="CHEBI:58052"/>
        <dbReference type="ChEBI" id="CHEBI:58223"/>
        <dbReference type="ChEBI" id="CHEBI:132367"/>
        <dbReference type="ChEBI" id="CHEBI:132368"/>
        <dbReference type="EC" id="2.4.1.17"/>
    </reaction>
</comment>
<dbReference type="InterPro" id="IPR050271">
    <property type="entry name" value="UDP-glycosyltransferase"/>
</dbReference>
<organism evidence="7 8">
    <name type="scientific">Panagrellus redivivus</name>
    <name type="common">Microworm</name>
    <dbReference type="NCBI Taxonomy" id="6233"/>
    <lineage>
        <taxon>Eukaryota</taxon>
        <taxon>Metazoa</taxon>
        <taxon>Ecdysozoa</taxon>
        <taxon>Nematoda</taxon>
        <taxon>Chromadorea</taxon>
        <taxon>Rhabditida</taxon>
        <taxon>Tylenchina</taxon>
        <taxon>Panagrolaimomorpha</taxon>
        <taxon>Panagrolaimoidea</taxon>
        <taxon>Panagrolaimidae</taxon>
        <taxon>Panagrellus</taxon>
    </lineage>
</organism>
<keyword evidence="6" id="KW-0472">Membrane</keyword>
<keyword evidence="6" id="KW-1133">Transmembrane helix</keyword>
<dbReference type="SUPFAM" id="SSF53756">
    <property type="entry name" value="UDP-Glycosyltransferase/glycogen phosphorylase"/>
    <property type="match status" value="1"/>
</dbReference>
<dbReference type="GO" id="GO:0015020">
    <property type="term" value="F:glucuronosyltransferase activity"/>
    <property type="evidence" value="ECO:0007669"/>
    <property type="project" value="UniProtKB-EC"/>
</dbReference>
<dbReference type="CDD" id="cd03784">
    <property type="entry name" value="GT1_Gtf-like"/>
    <property type="match status" value="1"/>
</dbReference>
<reference evidence="8" key="2">
    <citation type="submission" date="2020-10" db="UniProtKB">
        <authorList>
            <consortium name="WormBaseParasite"/>
        </authorList>
    </citation>
    <scope>IDENTIFICATION</scope>
</reference>
<keyword evidence="3" id="KW-0328">Glycosyltransferase</keyword>
<protein>
    <recommendedName>
        <fullName evidence="2">glucuronosyltransferase</fullName>
        <ecNumber evidence="2">2.4.1.17</ecNumber>
    </recommendedName>
</protein>
<name>A0A7E5A0B5_PANRE</name>
<dbReference type="Gene3D" id="3.40.50.2000">
    <property type="entry name" value="Glycogen Phosphorylase B"/>
    <property type="match status" value="1"/>
</dbReference>
<evidence type="ECO:0000256" key="5">
    <source>
        <dbReference type="ARBA" id="ARBA00047475"/>
    </source>
</evidence>
<dbReference type="AlphaFoldDB" id="A0A7E5A0B5"/>
<dbReference type="PANTHER" id="PTHR48043">
    <property type="entry name" value="EG:EG0003.4 PROTEIN-RELATED"/>
    <property type="match status" value="1"/>
</dbReference>
<evidence type="ECO:0000313" key="8">
    <source>
        <dbReference type="WBParaSite" id="Pan_g6998.t1"/>
    </source>
</evidence>
<dbReference type="Proteomes" id="UP000492821">
    <property type="component" value="Unassembled WGS sequence"/>
</dbReference>
<dbReference type="PANTHER" id="PTHR48043:SF145">
    <property type="entry name" value="FI06409P-RELATED"/>
    <property type="match status" value="1"/>
</dbReference>